<dbReference type="Pfam" id="PF06985">
    <property type="entry name" value="HET"/>
    <property type="match status" value="1"/>
</dbReference>
<dbReference type="OrthoDB" id="2426273at2759"/>
<name>A0A9P9XU04_9HYPO</name>
<dbReference type="RefSeq" id="XP_051358649.1">
    <property type="nucleotide sequence ID" value="XM_051510450.1"/>
</dbReference>
<evidence type="ECO:0000256" key="1">
    <source>
        <dbReference type="SAM" id="Phobius"/>
    </source>
</evidence>
<evidence type="ECO:0000313" key="4">
    <source>
        <dbReference type="Proteomes" id="UP001055219"/>
    </source>
</evidence>
<dbReference type="Proteomes" id="UP001055219">
    <property type="component" value="Unassembled WGS sequence"/>
</dbReference>
<organism evidence="3 4">
    <name type="scientific">Emericellopsis cladophorae</name>
    <dbReference type="NCBI Taxonomy" id="2686198"/>
    <lineage>
        <taxon>Eukaryota</taxon>
        <taxon>Fungi</taxon>
        <taxon>Dikarya</taxon>
        <taxon>Ascomycota</taxon>
        <taxon>Pezizomycotina</taxon>
        <taxon>Sordariomycetes</taxon>
        <taxon>Hypocreomycetidae</taxon>
        <taxon>Hypocreales</taxon>
        <taxon>Bionectriaceae</taxon>
        <taxon>Emericellopsis</taxon>
    </lineage>
</organism>
<dbReference type="EMBL" id="JAGIXG020000104">
    <property type="protein sequence ID" value="KAI6777793.1"/>
    <property type="molecule type" value="Genomic_DNA"/>
</dbReference>
<dbReference type="InterPro" id="IPR010730">
    <property type="entry name" value="HET"/>
</dbReference>
<feature type="domain" description="Heterokaryon incompatibility" evidence="2">
    <location>
        <begin position="43"/>
        <end position="117"/>
    </location>
</feature>
<comment type="caution">
    <text evidence="3">The sequence shown here is derived from an EMBL/GenBank/DDBJ whole genome shotgun (WGS) entry which is preliminary data.</text>
</comment>
<gene>
    <name evidence="3" type="ORF">J7T54_005805</name>
</gene>
<keyword evidence="1" id="KW-1133">Transmembrane helix</keyword>
<dbReference type="PANTHER" id="PTHR39596:SF2">
    <property type="entry name" value="HET DOMAIN PROTEIN (AFU_ORTHOLOGUE AFUA_1G17550)-RELATED"/>
    <property type="match status" value="1"/>
</dbReference>
<sequence length="556" mass="63297">MKPDLAAVLDILDHGQIPVVRLHMDSLSLEVRALDPEDNKADYIAFSHVWADGLGSTTEVGLPSCQVQRLHQLANTRTGDGAFWIDALCVPKQQVQREKAIRLMIQTYKHATGVILLDHGLRSLSTSRSDLEVGWSVVASGWFGRLWTYQEGHLAQWVDVDLGDGMIDLYSLVQRLYRRYYDRPEGNPFPSVFVHELLAMLQKARPLDSLNNQRPRSRRLVDLFNALTRRQTSRPTDQFLVIGLLLDLDISQGATLEGEERWKDLYLRIEKIPWTVVFDQRPKMATSLFTWAPSTWISAGSDRWLHYNDEEADITDEGLIVTLKILVLDETATINFTRTVLETEEQHFYELAWEEREVGANSQLVKFDTLFVRYLKGEDPEVVLRLLLSDSPEAVQLSIASVPAESVENPHPKMAGSDLWVQNLELVYVNFDPLLRYMATNAFGCIHWLGIITMSGILWAYLSLVAFLVVPATGCVVFFLYGLHLRELLVSESLHGHNFNRLILIAEHLDAAHLTFFYSDSMVLSSLKQCRHEPQHPTAPLPTFFLRILLQLLILG</sequence>
<evidence type="ECO:0000313" key="3">
    <source>
        <dbReference type="EMBL" id="KAI6777793.1"/>
    </source>
</evidence>
<dbReference type="GeneID" id="75832288"/>
<accession>A0A9P9XU04</accession>
<reference evidence="3" key="2">
    <citation type="submission" date="2022-07" db="EMBL/GenBank/DDBJ databases">
        <authorList>
            <person name="Goncalves M.F.M."/>
            <person name="Hilario S."/>
            <person name="Van De Peer Y."/>
            <person name="Esteves A.C."/>
            <person name="Alves A."/>
        </authorList>
    </citation>
    <scope>NUCLEOTIDE SEQUENCE</scope>
    <source>
        <strain evidence="3">MUM 19.33</strain>
    </source>
</reference>
<keyword evidence="4" id="KW-1185">Reference proteome</keyword>
<feature type="transmembrane region" description="Helical" evidence="1">
    <location>
        <begin position="458"/>
        <end position="483"/>
    </location>
</feature>
<proteinExistence type="predicted"/>
<keyword evidence="1" id="KW-0472">Membrane</keyword>
<evidence type="ECO:0000259" key="2">
    <source>
        <dbReference type="Pfam" id="PF06985"/>
    </source>
</evidence>
<dbReference type="PANTHER" id="PTHR39596">
    <property type="match status" value="1"/>
</dbReference>
<dbReference type="AlphaFoldDB" id="A0A9P9XU04"/>
<reference evidence="3" key="1">
    <citation type="journal article" date="2021" name="J Fungi (Basel)">
        <title>Genomic and Metabolomic Analyses of the Marine Fungus Emericellopsis cladophorae: Insights into Saltwater Adaptability Mechanisms and Its Biosynthetic Potential.</title>
        <authorList>
            <person name="Goncalves M.F.M."/>
            <person name="Hilario S."/>
            <person name="Van de Peer Y."/>
            <person name="Esteves A.C."/>
            <person name="Alves A."/>
        </authorList>
    </citation>
    <scope>NUCLEOTIDE SEQUENCE</scope>
    <source>
        <strain evidence="3">MUM 19.33</strain>
    </source>
</reference>
<keyword evidence="1" id="KW-0812">Transmembrane</keyword>
<protein>
    <recommendedName>
        <fullName evidence="2">Heterokaryon incompatibility domain-containing protein</fullName>
    </recommendedName>
</protein>